<dbReference type="Gene3D" id="2.120.10.30">
    <property type="entry name" value="TolB, C-terminal domain"/>
    <property type="match status" value="2"/>
</dbReference>
<dbReference type="Pfam" id="PF01979">
    <property type="entry name" value="Amidohydro_1"/>
    <property type="match status" value="1"/>
</dbReference>
<proteinExistence type="inferred from homology"/>
<name>A0ABV8T5K0_9GAMM</name>
<dbReference type="Gene3D" id="3.20.20.140">
    <property type="entry name" value="Metal-dependent hydrolases"/>
    <property type="match status" value="2"/>
</dbReference>
<dbReference type="PANTHER" id="PTHR36842:SF1">
    <property type="entry name" value="PROTEIN TOLB"/>
    <property type="match status" value="1"/>
</dbReference>
<protein>
    <submittedName>
        <fullName evidence="4">Amidohydrolase family protein</fullName>
    </submittedName>
</protein>
<dbReference type="InterPro" id="IPR006680">
    <property type="entry name" value="Amidohydro-rel"/>
</dbReference>
<reference evidence="5" key="1">
    <citation type="journal article" date="2019" name="Int. J. Syst. Evol. Microbiol.">
        <title>The Global Catalogue of Microorganisms (GCM) 10K type strain sequencing project: providing services to taxonomists for standard genome sequencing and annotation.</title>
        <authorList>
            <consortium name="The Broad Institute Genomics Platform"/>
            <consortium name="The Broad Institute Genome Sequencing Center for Infectious Disease"/>
            <person name="Wu L."/>
            <person name="Ma J."/>
        </authorList>
    </citation>
    <scope>NUCLEOTIDE SEQUENCE [LARGE SCALE GENOMIC DNA]</scope>
    <source>
        <strain evidence="5">CGMCC 1.10759</strain>
    </source>
</reference>
<gene>
    <name evidence="4" type="ORF">ACFPN2_33350</name>
</gene>
<dbReference type="InterPro" id="IPR011659">
    <property type="entry name" value="WD40"/>
</dbReference>
<evidence type="ECO:0000256" key="1">
    <source>
        <dbReference type="ARBA" id="ARBA00009820"/>
    </source>
</evidence>
<sequence length="1092" mass="119424">MRKRVIGCCALLLGLAQPLLAQVPDKSWDVTKPRGTPARIDFTTSEGTWMSTDITPDGQWTVFNLLSHIYRVRATGGDAECLTQNSGIAVNFHPRISPDGKTIAFISDRNGQSNLWVMDLNGSNPRPVTSDSNARYMEPSWSPDGRFLVVRRIDAVKLLDVSIVMVHRDGGQGTTLVKVENNLFPGGPKFSPDGRYVYYEVLAGPVNGTYNDTDTLQGDAQVRRLDLVTGRTDPITAGHVYQQDQGSSGGAYAVEPSPDGRFLAFARRMPDGLLSFKGKQFGPRTALWVRDLESGSERLVMDPVEYDFAEGLAPIDQTLPGYRWTADGRSIVISQGGKIRRLDVASGQVSTIRFNARVQRATTERVKPSVRLSDGPFETKFARWHTVSPDGRTLAFQAVGRIWLMDLPSGTPRRLTPESSQPYEYYPAWSPDGRSIAFVTWDEKESGQLWVANANGGSPKPIARQAAEYLSPTWTPGGQSLIVARGAGATARGQGLTRTEYWDLINVSLAGGETRAVTRVTGLIPQVSFANGRLFYYEPASGGLTLISVTLDGLERREHLKVTHAAEIVVSPDAKWIAFTLGANAFVAPMSATGYAGALPVIGKSGGALPVTQLTTVGGLFPRWRNAQTVTFGNGNQLVSYDVAAKKTDTTTIKLSVPRDLPRGSIALTNARILTMENRQVIPKGTVVIRAGRIACVGECNTTGVDHTVDLAGRTVMPGMIDMHAHHHREYVAIQPPHDFETAIYLAYGVTTTFDPTTESFGVFPTAELIEAGGMIGPRVFTTAEFMISGETAWTNENNSAAAMLDDAKRRVQWGATGLKDYMQATRYKRQWVVEAGRQLGVMVTAEGSLDLDHKISLALDGHTGFEHSTAHAPLYSDVTTLLGRLGSAYSATPLAGGTGAWNEQFFWQESDLWKDAKQQRWMPWRQLIPHTRRRMLRPPTDYSIPMLAQAAADIVAAGGLAPIGSHGQQHGIGSHWDTWIYAEAMGPMGALEAATLHGAKFLGMERDLGSIAVGKLGDLVVLDADPLENIRNTAGIRYVMKAGVLYDASSLDELWPRQRPFGDYYWHVPEMYRSDVRPIDYHDHPSQPTKP</sequence>
<dbReference type="SUPFAM" id="SSF51556">
    <property type="entry name" value="Metallo-dependent hydrolases"/>
    <property type="match status" value="1"/>
</dbReference>
<comment type="caution">
    <text evidence="4">The sequence shown here is derived from an EMBL/GenBank/DDBJ whole genome shotgun (WGS) entry which is preliminary data.</text>
</comment>
<dbReference type="SUPFAM" id="SSF51338">
    <property type="entry name" value="Composite domain of metallo-dependent hydrolases"/>
    <property type="match status" value="1"/>
</dbReference>
<dbReference type="InterPro" id="IPR011042">
    <property type="entry name" value="6-blade_b-propeller_TolB-like"/>
</dbReference>
<evidence type="ECO:0000313" key="5">
    <source>
        <dbReference type="Proteomes" id="UP001595904"/>
    </source>
</evidence>
<evidence type="ECO:0000313" key="4">
    <source>
        <dbReference type="EMBL" id="MFC4314009.1"/>
    </source>
</evidence>
<comment type="similarity">
    <text evidence="1">Belongs to the TolB family.</text>
</comment>
<dbReference type="InterPro" id="IPR032466">
    <property type="entry name" value="Metal_Hydrolase"/>
</dbReference>
<dbReference type="Pfam" id="PF07676">
    <property type="entry name" value="PD40"/>
    <property type="match status" value="4"/>
</dbReference>
<dbReference type="PANTHER" id="PTHR36842">
    <property type="entry name" value="PROTEIN TOLB HOMOLOG"/>
    <property type="match status" value="1"/>
</dbReference>
<dbReference type="EMBL" id="JBHSDU010000015">
    <property type="protein sequence ID" value="MFC4314009.1"/>
    <property type="molecule type" value="Genomic_DNA"/>
</dbReference>
<dbReference type="SUPFAM" id="SSF82171">
    <property type="entry name" value="DPP6 N-terminal domain-like"/>
    <property type="match status" value="2"/>
</dbReference>
<accession>A0ABV8T5K0</accession>
<dbReference type="Proteomes" id="UP001595904">
    <property type="component" value="Unassembled WGS sequence"/>
</dbReference>
<feature type="signal peptide" evidence="2">
    <location>
        <begin position="1"/>
        <end position="21"/>
    </location>
</feature>
<dbReference type="RefSeq" id="WP_380604837.1">
    <property type="nucleotide sequence ID" value="NZ_JBHSDU010000015.1"/>
</dbReference>
<feature type="chain" id="PRO_5045298213" evidence="2">
    <location>
        <begin position="22"/>
        <end position="1092"/>
    </location>
</feature>
<dbReference type="InterPro" id="IPR011059">
    <property type="entry name" value="Metal-dep_hydrolase_composite"/>
</dbReference>
<dbReference type="Gene3D" id="2.30.40.10">
    <property type="entry name" value="Urease, subunit C, domain 1"/>
    <property type="match status" value="2"/>
</dbReference>
<evidence type="ECO:0000256" key="2">
    <source>
        <dbReference type="SAM" id="SignalP"/>
    </source>
</evidence>
<feature type="domain" description="Amidohydrolase-related" evidence="3">
    <location>
        <begin position="985"/>
        <end position="1045"/>
    </location>
</feature>
<keyword evidence="2" id="KW-0732">Signal</keyword>
<evidence type="ECO:0000259" key="3">
    <source>
        <dbReference type="Pfam" id="PF01979"/>
    </source>
</evidence>
<organism evidence="4 5">
    <name type="scientific">Steroidobacter flavus</name>
    <dbReference type="NCBI Taxonomy" id="1842136"/>
    <lineage>
        <taxon>Bacteria</taxon>
        <taxon>Pseudomonadati</taxon>
        <taxon>Pseudomonadota</taxon>
        <taxon>Gammaproteobacteria</taxon>
        <taxon>Steroidobacterales</taxon>
        <taxon>Steroidobacteraceae</taxon>
        <taxon>Steroidobacter</taxon>
    </lineage>
</organism>
<keyword evidence="5" id="KW-1185">Reference proteome</keyword>